<organism evidence="8 9">
    <name type="scientific">Rhodopseudomonas palustris</name>
    <dbReference type="NCBI Taxonomy" id="1076"/>
    <lineage>
        <taxon>Bacteria</taxon>
        <taxon>Pseudomonadati</taxon>
        <taxon>Pseudomonadota</taxon>
        <taxon>Alphaproteobacteria</taxon>
        <taxon>Hyphomicrobiales</taxon>
        <taxon>Nitrobacteraceae</taxon>
        <taxon>Rhodopseudomonas</taxon>
    </lineage>
</organism>
<protein>
    <recommendedName>
        <fullName evidence="7">Protein-L-isoaspartate O-methyltransferase</fullName>
        <ecNumber evidence="7">2.1.1.77</ecNumber>
    </recommendedName>
    <alternativeName>
        <fullName evidence="7">L-isoaspartyl protein carboxyl methyltransferase</fullName>
    </alternativeName>
    <alternativeName>
        <fullName evidence="7">Protein L-isoaspartyl methyltransferase</fullName>
    </alternativeName>
    <alternativeName>
        <fullName evidence="7">Protein-beta-aspartate methyltransferase</fullName>
        <shortName evidence="7">PIMT</shortName>
    </alternativeName>
</protein>
<proteinExistence type="inferred from homology"/>
<dbReference type="GO" id="GO:0005737">
    <property type="term" value="C:cytoplasm"/>
    <property type="evidence" value="ECO:0007669"/>
    <property type="project" value="UniProtKB-SubCell"/>
</dbReference>
<comment type="caution">
    <text evidence="8">The sequence shown here is derived from an EMBL/GenBank/DDBJ whole genome shotgun (WGS) entry which is preliminary data.</text>
</comment>
<gene>
    <name evidence="7" type="primary">pcm</name>
    <name evidence="8" type="ORF">HZA66_15965</name>
</gene>
<sequence>MASPGSEHPPVSDDATSFNARRESMIAQQISARGVRDPLVLAAMRRVPREAFLPERTRDLAYDDSPLPIGCGQTISQPYIVAAMVEALQLKGGEHVLEIGAGSGYAAAVLAAIAGDVVTVERIGALADKAAAALASLGLRNVQVHQGDGSRGWPEGAPYEAIVVAAGGPQVPESLKAQLAIGGRLVMPVGSDQQAQRLVRLTRTGDRDFRFEHLSDVRFVPLIGDEGWTASDLDQDVPAGTEST</sequence>
<dbReference type="Gene3D" id="3.40.50.150">
    <property type="entry name" value="Vaccinia Virus protein VP39"/>
    <property type="match status" value="1"/>
</dbReference>
<evidence type="ECO:0000256" key="6">
    <source>
        <dbReference type="ARBA" id="ARBA00022691"/>
    </source>
</evidence>
<dbReference type="PROSITE" id="PS01279">
    <property type="entry name" value="PCMT"/>
    <property type="match status" value="1"/>
</dbReference>
<comment type="catalytic activity">
    <reaction evidence="7">
        <text>[protein]-L-isoaspartate + S-adenosyl-L-methionine = [protein]-L-isoaspartate alpha-methyl ester + S-adenosyl-L-homocysteine</text>
        <dbReference type="Rhea" id="RHEA:12705"/>
        <dbReference type="Rhea" id="RHEA-COMP:12143"/>
        <dbReference type="Rhea" id="RHEA-COMP:12144"/>
        <dbReference type="ChEBI" id="CHEBI:57856"/>
        <dbReference type="ChEBI" id="CHEBI:59789"/>
        <dbReference type="ChEBI" id="CHEBI:90596"/>
        <dbReference type="ChEBI" id="CHEBI:90598"/>
        <dbReference type="EC" id="2.1.1.77"/>
    </reaction>
</comment>
<evidence type="ECO:0000313" key="9">
    <source>
        <dbReference type="Proteomes" id="UP000782519"/>
    </source>
</evidence>
<evidence type="ECO:0000256" key="5">
    <source>
        <dbReference type="ARBA" id="ARBA00022679"/>
    </source>
</evidence>
<dbReference type="PANTHER" id="PTHR11579:SF0">
    <property type="entry name" value="PROTEIN-L-ISOASPARTATE(D-ASPARTATE) O-METHYLTRANSFERASE"/>
    <property type="match status" value="1"/>
</dbReference>
<dbReference type="FunFam" id="3.40.50.150:FF:000010">
    <property type="entry name" value="Protein-L-isoaspartate O-methyltransferase"/>
    <property type="match status" value="1"/>
</dbReference>
<keyword evidence="3 7" id="KW-0963">Cytoplasm</keyword>
<dbReference type="EC" id="2.1.1.77" evidence="7"/>
<dbReference type="GO" id="GO:0032259">
    <property type="term" value="P:methylation"/>
    <property type="evidence" value="ECO:0007669"/>
    <property type="project" value="UniProtKB-KW"/>
</dbReference>
<evidence type="ECO:0000256" key="4">
    <source>
        <dbReference type="ARBA" id="ARBA00022603"/>
    </source>
</evidence>
<dbReference type="NCBIfam" id="NF001453">
    <property type="entry name" value="PRK00312.1"/>
    <property type="match status" value="1"/>
</dbReference>
<dbReference type="InterPro" id="IPR029063">
    <property type="entry name" value="SAM-dependent_MTases_sf"/>
</dbReference>
<evidence type="ECO:0000256" key="3">
    <source>
        <dbReference type="ARBA" id="ARBA00022490"/>
    </source>
</evidence>
<evidence type="ECO:0000256" key="7">
    <source>
        <dbReference type="HAMAP-Rule" id="MF_00090"/>
    </source>
</evidence>
<reference evidence="8" key="1">
    <citation type="submission" date="2020-07" db="EMBL/GenBank/DDBJ databases">
        <title>Huge and variable diversity of episymbiotic CPR bacteria and DPANN archaea in groundwater ecosystems.</title>
        <authorList>
            <person name="He C.Y."/>
            <person name="Keren R."/>
            <person name="Whittaker M."/>
            <person name="Farag I.F."/>
            <person name="Doudna J."/>
            <person name="Cate J.H.D."/>
            <person name="Banfield J.F."/>
        </authorList>
    </citation>
    <scope>NUCLEOTIDE SEQUENCE</scope>
    <source>
        <strain evidence="8">NC_groundwater_1818_Pr3_B-0.1um_66_35</strain>
    </source>
</reference>
<dbReference type="AlphaFoldDB" id="A0A933S1P8"/>
<keyword evidence="5 7" id="KW-0808">Transferase</keyword>
<keyword evidence="6 7" id="KW-0949">S-adenosyl-L-methionine</keyword>
<dbReference type="PANTHER" id="PTHR11579">
    <property type="entry name" value="PROTEIN-L-ISOASPARTATE O-METHYLTRANSFERASE"/>
    <property type="match status" value="1"/>
</dbReference>
<dbReference type="GO" id="GO:0004719">
    <property type="term" value="F:protein-L-isoaspartate (D-aspartate) O-methyltransferase activity"/>
    <property type="evidence" value="ECO:0007669"/>
    <property type="project" value="UniProtKB-UniRule"/>
</dbReference>
<dbReference type="HAMAP" id="MF_00090">
    <property type="entry name" value="PIMT"/>
    <property type="match status" value="1"/>
</dbReference>
<dbReference type="SUPFAM" id="SSF53335">
    <property type="entry name" value="S-adenosyl-L-methionine-dependent methyltransferases"/>
    <property type="match status" value="1"/>
</dbReference>
<dbReference type="Pfam" id="PF01135">
    <property type="entry name" value="PCMT"/>
    <property type="match status" value="1"/>
</dbReference>
<keyword evidence="4 7" id="KW-0489">Methyltransferase</keyword>
<name>A0A933S1P8_RHOPL</name>
<evidence type="ECO:0000256" key="2">
    <source>
        <dbReference type="ARBA" id="ARBA00005369"/>
    </source>
</evidence>
<dbReference type="NCBIfam" id="TIGR00080">
    <property type="entry name" value="pimt"/>
    <property type="match status" value="1"/>
</dbReference>
<evidence type="ECO:0000256" key="1">
    <source>
        <dbReference type="ARBA" id="ARBA00004496"/>
    </source>
</evidence>
<dbReference type="Proteomes" id="UP000782519">
    <property type="component" value="Unassembled WGS sequence"/>
</dbReference>
<dbReference type="GO" id="GO:0030091">
    <property type="term" value="P:protein repair"/>
    <property type="evidence" value="ECO:0007669"/>
    <property type="project" value="UniProtKB-UniRule"/>
</dbReference>
<feature type="active site" evidence="7">
    <location>
        <position position="76"/>
    </location>
</feature>
<evidence type="ECO:0000313" key="8">
    <source>
        <dbReference type="EMBL" id="MBI5130937.1"/>
    </source>
</evidence>
<comment type="function">
    <text evidence="7">Catalyzes the methyl esterification of L-isoaspartyl residues in peptides and proteins that result from spontaneous decomposition of normal L-aspartyl and L-asparaginyl residues. It plays a role in the repair and/or degradation of damaged proteins.</text>
</comment>
<comment type="subcellular location">
    <subcellularLocation>
        <location evidence="1 7">Cytoplasm</location>
    </subcellularLocation>
</comment>
<accession>A0A933S1P8</accession>
<comment type="similarity">
    <text evidence="2 7">Belongs to the methyltransferase superfamily. L-isoaspartyl/D-aspartyl protein methyltransferase family.</text>
</comment>
<dbReference type="EMBL" id="JACRJB010000048">
    <property type="protein sequence ID" value="MBI5130937.1"/>
    <property type="molecule type" value="Genomic_DNA"/>
</dbReference>
<dbReference type="InterPro" id="IPR000682">
    <property type="entry name" value="PCMT"/>
</dbReference>